<accession>A0A179UC54</accession>
<proteinExistence type="predicted"/>
<dbReference type="KEGG" id="bgh:BDBG_16357"/>
<sequence>MSISISHSQRGVRYHLREFELAETKRTHSGQADLHRRSSPKERSRRPGDFSGIPEKKPSYKQNLQFQRLFHSFHGNLVGLDVRFYSFENHSQILG</sequence>
<reference evidence="3" key="1">
    <citation type="journal article" date="2015" name="PLoS Genet.">
        <title>The dynamic genome and transcriptome of the human fungal pathogen Blastomyces and close relative Emmonsia.</title>
        <authorList>
            <person name="Munoz J.F."/>
            <person name="Gauthier G.M."/>
            <person name="Desjardins C.A."/>
            <person name="Gallo J.E."/>
            <person name="Holder J."/>
            <person name="Sullivan T.D."/>
            <person name="Marty A.J."/>
            <person name="Carmen J.C."/>
            <person name="Chen Z."/>
            <person name="Ding L."/>
            <person name="Gujja S."/>
            <person name="Magrini V."/>
            <person name="Misas E."/>
            <person name="Mitreva M."/>
            <person name="Priest M."/>
            <person name="Saif S."/>
            <person name="Whiston E.A."/>
            <person name="Young S."/>
            <person name="Zeng Q."/>
            <person name="Goldman W.E."/>
            <person name="Mardis E.R."/>
            <person name="Taylor J.W."/>
            <person name="McEwen J.G."/>
            <person name="Clay O.K."/>
            <person name="Klein B.S."/>
            <person name="Cuomo C.A."/>
        </authorList>
    </citation>
    <scope>NUCLEOTIDE SEQUENCE [LARGE SCALE GENOMIC DNA]</scope>
    <source>
        <strain evidence="3">SLH14081</strain>
    </source>
</reference>
<name>A0A179UC54_BLAGS</name>
<dbReference type="GeneID" id="42528505"/>
<evidence type="ECO:0000313" key="2">
    <source>
        <dbReference type="EMBL" id="OAT04869.1"/>
    </source>
</evidence>
<dbReference type="AlphaFoldDB" id="A0A179UC54"/>
<protein>
    <submittedName>
        <fullName evidence="2">Uncharacterized protein</fullName>
    </submittedName>
</protein>
<evidence type="ECO:0000313" key="3">
    <source>
        <dbReference type="Proteomes" id="UP000002038"/>
    </source>
</evidence>
<organism evidence="2 3">
    <name type="scientific">Blastomyces gilchristii (strain SLH14081)</name>
    <name type="common">Blastomyces dermatitidis</name>
    <dbReference type="NCBI Taxonomy" id="559298"/>
    <lineage>
        <taxon>Eukaryota</taxon>
        <taxon>Fungi</taxon>
        <taxon>Dikarya</taxon>
        <taxon>Ascomycota</taxon>
        <taxon>Pezizomycotina</taxon>
        <taxon>Eurotiomycetes</taxon>
        <taxon>Eurotiomycetidae</taxon>
        <taxon>Onygenales</taxon>
        <taxon>Ajellomycetaceae</taxon>
        <taxon>Blastomyces</taxon>
    </lineage>
</organism>
<evidence type="ECO:0000256" key="1">
    <source>
        <dbReference type="SAM" id="MobiDB-lite"/>
    </source>
</evidence>
<feature type="region of interest" description="Disordered" evidence="1">
    <location>
        <begin position="25"/>
        <end position="57"/>
    </location>
</feature>
<gene>
    <name evidence="2" type="ORF">BDBG_16357</name>
</gene>
<keyword evidence="3" id="KW-1185">Reference proteome</keyword>
<feature type="compositionally biased region" description="Basic and acidic residues" evidence="1">
    <location>
        <begin position="33"/>
        <end position="57"/>
    </location>
</feature>
<dbReference type="VEuPathDB" id="FungiDB:BDBG_16357"/>
<dbReference type="RefSeq" id="XP_031576411.1">
    <property type="nucleotide sequence ID" value="XM_031724324.1"/>
</dbReference>
<dbReference type="Proteomes" id="UP000002038">
    <property type="component" value="Unassembled WGS sequence"/>
</dbReference>
<dbReference type="EMBL" id="GG657449">
    <property type="protein sequence ID" value="OAT04869.1"/>
    <property type="molecule type" value="Genomic_DNA"/>
</dbReference>